<dbReference type="KEGG" id="hlr:HALLA_04455"/>
<sequence>MPTVHRNYIDGEWVESRSGDSFEVLNPANTDEVVGEFQSSTAEDAEQAVEAAVAAEDEWSSTPGPERGAILQETAQILEDQRDELAETLTREEGKTLGEAGGEVQRAIDIFYYYAQKASDLGGTVKSPSGTDKELYTKHEPLGTVALITPWNYPIAIPAWKLAPALAAGNTAVLKPASAAPTVAWKLLEALDEAGLPDGVANYVTGSGSEAGGVLTDHEGVDAVSFTGSTAVGTHVAQAAADDLKRVQCEMGGKNPTVVMPSADVGEAVDIVGAGAFGVTGQACTACSRAIVHEDVYDEFVAGIVDYAESIEIGSGLEDVDMGPHVTQSELDGTLEYVDIAAEEDGATLETGGERLTGGEYDDGYYVEPAVFSDVTNDMRIAQEEVFGPVLAVLKVSSFEEGLEVANDVDYGLSASIITQDLSEANQFAENVESGVAKVNEKTTGLELHVPFGGYKQSSTDTYREQGDAGLAFFTSTKTVYMNY</sequence>
<keyword evidence="6" id="KW-1185">Reference proteome</keyword>
<evidence type="ECO:0000256" key="2">
    <source>
        <dbReference type="ARBA" id="ARBA00011881"/>
    </source>
</evidence>
<reference evidence="5 6" key="1">
    <citation type="submission" date="2014-01" db="EMBL/GenBank/DDBJ databases">
        <authorList>
            <consortium name="DOE Joint Genome Institute"/>
            <person name="Anderson I."/>
            <person name="Huntemann M."/>
            <person name="Han J."/>
            <person name="Chen A."/>
            <person name="Kyrpides N."/>
            <person name="Mavromatis K."/>
            <person name="Markowitz V."/>
            <person name="Palaniappan K."/>
            <person name="Ivanova N."/>
            <person name="Schaumberg A."/>
            <person name="Pati A."/>
            <person name="Liolios K."/>
            <person name="Nordberg H.P."/>
            <person name="Cantor M.N."/>
            <person name="Hua S.X."/>
            <person name="Woyke T."/>
        </authorList>
    </citation>
    <scope>NUCLEOTIDE SEQUENCE [LARGE SCALE GENOMIC DNA]</scope>
    <source>
        <strain evidence="5 6">XH-48</strain>
        <plasmid evidence="6">1</plasmid>
    </source>
</reference>
<comment type="similarity">
    <text evidence="1">Belongs to the aldehyde dehydrogenase family.</text>
</comment>
<keyword evidence="3" id="KW-0560">Oxidoreductase</keyword>
<dbReference type="Pfam" id="PF00171">
    <property type="entry name" value="Aldedh"/>
    <property type="match status" value="1"/>
</dbReference>
<keyword evidence="5" id="KW-0614">Plasmid</keyword>
<dbReference type="SUPFAM" id="SSF53720">
    <property type="entry name" value="ALDH-like"/>
    <property type="match status" value="1"/>
</dbReference>
<gene>
    <name evidence="5" type="ORF">HALLA_04455</name>
</gene>
<dbReference type="PANTHER" id="PTHR11699">
    <property type="entry name" value="ALDEHYDE DEHYDROGENASE-RELATED"/>
    <property type="match status" value="1"/>
</dbReference>
<organism evidence="5 6">
    <name type="scientific">Halostagnicola larsenii XH-48</name>
    <dbReference type="NCBI Taxonomy" id="797299"/>
    <lineage>
        <taxon>Archaea</taxon>
        <taxon>Methanobacteriati</taxon>
        <taxon>Methanobacteriota</taxon>
        <taxon>Stenosarchaea group</taxon>
        <taxon>Halobacteria</taxon>
        <taxon>Halobacteriales</taxon>
        <taxon>Natrialbaceae</taxon>
        <taxon>Halostagnicola</taxon>
    </lineage>
</organism>
<evidence type="ECO:0000313" key="6">
    <source>
        <dbReference type="Proteomes" id="UP000019024"/>
    </source>
</evidence>
<dbReference type="EMBL" id="CP007056">
    <property type="protein sequence ID" value="AHG01657.1"/>
    <property type="molecule type" value="Genomic_DNA"/>
</dbReference>
<comment type="subunit">
    <text evidence="2">Homotetramer.</text>
</comment>
<proteinExistence type="inferred from homology"/>
<dbReference type="Gene3D" id="3.40.605.10">
    <property type="entry name" value="Aldehyde Dehydrogenase, Chain A, domain 1"/>
    <property type="match status" value="1"/>
</dbReference>
<dbReference type="InterPro" id="IPR016163">
    <property type="entry name" value="Ald_DH_C"/>
</dbReference>
<dbReference type="AlphaFoldDB" id="W0JWG2"/>
<dbReference type="GeneID" id="25147046"/>
<feature type="domain" description="Aldehyde dehydrogenase" evidence="4">
    <location>
        <begin position="13"/>
        <end position="480"/>
    </location>
</feature>
<dbReference type="Proteomes" id="UP000019024">
    <property type="component" value="Plasmid unnamed"/>
</dbReference>
<dbReference type="GO" id="GO:0016620">
    <property type="term" value="F:oxidoreductase activity, acting on the aldehyde or oxo group of donors, NAD or NADP as acceptor"/>
    <property type="evidence" value="ECO:0007669"/>
    <property type="project" value="InterPro"/>
</dbReference>
<evidence type="ECO:0000259" key="4">
    <source>
        <dbReference type="Pfam" id="PF00171"/>
    </source>
</evidence>
<geneLocation type="plasmid" evidence="5">
    <name>unnamed</name>
</geneLocation>
<dbReference type="InterPro" id="IPR016161">
    <property type="entry name" value="Ald_DH/histidinol_DH"/>
</dbReference>
<protein>
    <submittedName>
        <fullName evidence="5">Aldehyde dehydrogenase</fullName>
    </submittedName>
</protein>
<dbReference type="InterPro" id="IPR016162">
    <property type="entry name" value="Ald_DH_N"/>
</dbReference>
<dbReference type="OrthoDB" id="6342at2157"/>
<name>W0JWG2_9EURY</name>
<evidence type="ECO:0000313" key="5">
    <source>
        <dbReference type="EMBL" id="AHG01657.1"/>
    </source>
</evidence>
<dbReference type="InterPro" id="IPR015590">
    <property type="entry name" value="Aldehyde_DH_dom"/>
</dbReference>
<evidence type="ECO:0000256" key="1">
    <source>
        <dbReference type="ARBA" id="ARBA00009986"/>
    </source>
</evidence>
<dbReference type="RefSeq" id="WP_049954515.1">
    <property type="nucleotide sequence ID" value="NZ_CP007056.1"/>
</dbReference>
<evidence type="ECO:0000256" key="3">
    <source>
        <dbReference type="ARBA" id="ARBA00023002"/>
    </source>
</evidence>
<dbReference type="eggNOG" id="arCOG01252">
    <property type="taxonomic scope" value="Archaea"/>
</dbReference>
<dbReference type="FunFam" id="3.40.605.10:FF:000007">
    <property type="entry name" value="NAD/NADP-dependent betaine aldehyde dehydrogenase"/>
    <property type="match status" value="1"/>
</dbReference>
<dbReference type="HOGENOM" id="CLU_005391_1_0_2"/>
<dbReference type="Gene3D" id="3.40.309.10">
    <property type="entry name" value="Aldehyde Dehydrogenase, Chain A, domain 2"/>
    <property type="match status" value="1"/>
</dbReference>
<accession>W0JWG2</accession>
<dbReference type="PATRIC" id="fig|797299.3.peg.3393"/>